<keyword evidence="1" id="KW-0597">Phosphoprotein</keyword>
<comment type="caution">
    <text evidence="3">The sequence shown here is derived from an EMBL/GenBank/DDBJ whole genome shotgun (WGS) entry which is preliminary data.</text>
</comment>
<dbReference type="SUPFAM" id="SSF52172">
    <property type="entry name" value="CheY-like"/>
    <property type="match status" value="1"/>
</dbReference>
<dbReference type="RefSeq" id="WP_379598984.1">
    <property type="nucleotide sequence ID" value="NZ_JBHRTN010000019.1"/>
</dbReference>
<keyword evidence="4" id="KW-1185">Reference proteome</keyword>
<feature type="domain" description="Response regulatory" evidence="2">
    <location>
        <begin position="24"/>
        <end position="135"/>
    </location>
</feature>
<reference evidence="4" key="1">
    <citation type="journal article" date="2019" name="Int. J. Syst. Evol. Microbiol.">
        <title>The Global Catalogue of Microorganisms (GCM) 10K type strain sequencing project: providing services to taxonomists for standard genome sequencing and annotation.</title>
        <authorList>
            <consortium name="The Broad Institute Genomics Platform"/>
            <consortium name="The Broad Institute Genome Sequencing Center for Infectious Disease"/>
            <person name="Wu L."/>
            <person name="Ma J."/>
        </authorList>
    </citation>
    <scope>NUCLEOTIDE SEQUENCE [LARGE SCALE GENOMIC DNA]</scope>
    <source>
        <strain evidence="4">KCTC 52094</strain>
    </source>
</reference>
<evidence type="ECO:0000313" key="3">
    <source>
        <dbReference type="EMBL" id="MFC3127159.1"/>
    </source>
</evidence>
<dbReference type="EMBL" id="JBHRTN010000019">
    <property type="protein sequence ID" value="MFC3127159.1"/>
    <property type="molecule type" value="Genomic_DNA"/>
</dbReference>
<dbReference type="Gene3D" id="3.40.50.2300">
    <property type="match status" value="1"/>
</dbReference>
<protein>
    <submittedName>
        <fullName evidence="3">Response regulator</fullName>
    </submittedName>
</protein>
<gene>
    <name evidence="3" type="ORF">ACFOD4_18990</name>
</gene>
<accession>A0ABV7G368</accession>
<evidence type="ECO:0000313" key="4">
    <source>
        <dbReference type="Proteomes" id="UP001595593"/>
    </source>
</evidence>
<evidence type="ECO:0000256" key="1">
    <source>
        <dbReference type="PROSITE-ProRule" id="PRU00169"/>
    </source>
</evidence>
<dbReference type="Proteomes" id="UP001595593">
    <property type="component" value="Unassembled WGS sequence"/>
</dbReference>
<proteinExistence type="predicted"/>
<dbReference type="PROSITE" id="PS50110">
    <property type="entry name" value="RESPONSE_REGULATORY"/>
    <property type="match status" value="1"/>
</dbReference>
<name>A0ABV7G368_9PROT</name>
<dbReference type="InterPro" id="IPR011006">
    <property type="entry name" value="CheY-like_superfamily"/>
</dbReference>
<dbReference type="InterPro" id="IPR001789">
    <property type="entry name" value="Sig_transdc_resp-reg_receiver"/>
</dbReference>
<sequence>MSNLQWVTILSDEVERWPDLYGRTILIVEDEFYIAIDFVEVLGRHGAVMLGPVPACDEAMMLLDQSPRLDLAILDINLRGHSVFPVADRLEKSGIPFVFVSGYDRDILPERFRNRELWQKPVAEQGLRQMLSCLA</sequence>
<feature type="modified residue" description="4-aspartylphosphate" evidence="1">
    <location>
        <position position="75"/>
    </location>
</feature>
<evidence type="ECO:0000259" key="2">
    <source>
        <dbReference type="PROSITE" id="PS50110"/>
    </source>
</evidence>
<organism evidence="3 4">
    <name type="scientific">Teichococcus globiformis</name>
    <dbReference type="NCBI Taxonomy" id="2307229"/>
    <lineage>
        <taxon>Bacteria</taxon>
        <taxon>Pseudomonadati</taxon>
        <taxon>Pseudomonadota</taxon>
        <taxon>Alphaproteobacteria</taxon>
        <taxon>Acetobacterales</taxon>
        <taxon>Roseomonadaceae</taxon>
        <taxon>Roseomonas</taxon>
    </lineage>
</organism>